<name>A0A0F9NZ79_9ZZZZ</name>
<dbReference type="GO" id="GO:0005737">
    <property type="term" value="C:cytoplasm"/>
    <property type="evidence" value="ECO:0007669"/>
    <property type="project" value="TreeGrafter"/>
</dbReference>
<dbReference type="PRINTS" id="PR00508">
    <property type="entry name" value="S21N4MTFRASE"/>
</dbReference>
<comment type="caution">
    <text evidence="6">The sequence shown here is derived from an EMBL/GenBank/DDBJ whole genome shotgun (WGS) entry which is preliminary data.</text>
</comment>
<evidence type="ECO:0000256" key="3">
    <source>
        <dbReference type="ARBA" id="ARBA00022679"/>
    </source>
</evidence>
<organism evidence="6">
    <name type="scientific">marine sediment metagenome</name>
    <dbReference type="NCBI Taxonomy" id="412755"/>
    <lineage>
        <taxon>unclassified sequences</taxon>
        <taxon>metagenomes</taxon>
        <taxon>ecological metagenomes</taxon>
    </lineage>
</organism>
<evidence type="ECO:0000313" key="6">
    <source>
        <dbReference type="EMBL" id="KKM86567.1"/>
    </source>
</evidence>
<feature type="region of interest" description="Disordered" evidence="4">
    <location>
        <begin position="121"/>
        <end position="149"/>
    </location>
</feature>
<dbReference type="Pfam" id="PF01555">
    <property type="entry name" value="N6_N4_Mtase"/>
    <property type="match status" value="1"/>
</dbReference>
<comment type="similarity">
    <text evidence="1">Belongs to the N(4)/N(6)-methyltransferase family.</text>
</comment>
<proteinExistence type="inferred from homology"/>
<dbReference type="PROSITE" id="PS00092">
    <property type="entry name" value="N6_MTASE"/>
    <property type="match status" value="1"/>
</dbReference>
<evidence type="ECO:0000259" key="5">
    <source>
        <dbReference type="Pfam" id="PF01555"/>
    </source>
</evidence>
<dbReference type="InterPro" id="IPR002052">
    <property type="entry name" value="DNA_methylase_N6_adenine_CS"/>
</dbReference>
<dbReference type="GO" id="GO:0008170">
    <property type="term" value="F:N-methyltransferase activity"/>
    <property type="evidence" value="ECO:0007669"/>
    <property type="project" value="InterPro"/>
</dbReference>
<dbReference type="InterPro" id="IPR002941">
    <property type="entry name" value="DNA_methylase_N4/N6"/>
</dbReference>
<dbReference type="EMBL" id="LAZR01007234">
    <property type="protein sequence ID" value="KKM86567.1"/>
    <property type="molecule type" value="Genomic_DNA"/>
</dbReference>
<keyword evidence="2" id="KW-0489">Methyltransferase</keyword>
<gene>
    <name evidence="6" type="ORF">LCGC14_1277690</name>
</gene>
<evidence type="ECO:0000256" key="4">
    <source>
        <dbReference type="SAM" id="MobiDB-lite"/>
    </source>
</evidence>
<evidence type="ECO:0000256" key="2">
    <source>
        <dbReference type="ARBA" id="ARBA00022603"/>
    </source>
</evidence>
<feature type="region of interest" description="Disordered" evidence="4">
    <location>
        <begin position="329"/>
        <end position="350"/>
    </location>
</feature>
<dbReference type="PANTHER" id="PTHR13370:SF3">
    <property type="entry name" value="TRNA (GUANINE(10)-N2)-METHYLTRANSFERASE HOMOLOG"/>
    <property type="match status" value="1"/>
</dbReference>
<keyword evidence="3" id="KW-0808">Transferase</keyword>
<dbReference type="InterPro" id="IPR001091">
    <property type="entry name" value="RM_Methyltransferase"/>
</dbReference>
<dbReference type="GO" id="GO:0032259">
    <property type="term" value="P:methylation"/>
    <property type="evidence" value="ECO:0007669"/>
    <property type="project" value="UniProtKB-KW"/>
</dbReference>
<feature type="region of interest" description="Disordered" evidence="4">
    <location>
        <begin position="267"/>
        <end position="291"/>
    </location>
</feature>
<feature type="domain" description="DNA methylase N-4/N-6" evidence="5">
    <location>
        <begin position="20"/>
        <end position="408"/>
    </location>
</feature>
<dbReference type="GO" id="GO:0009007">
    <property type="term" value="F:site-specific DNA-methyltransferase (adenine-specific) activity"/>
    <property type="evidence" value="ECO:0007669"/>
    <property type="project" value="TreeGrafter"/>
</dbReference>
<dbReference type="GO" id="GO:0003677">
    <property type="term" value="F:DNA binding"/>
    <property type="evidence" value="ECO:0007669"/>
    <property type="project" value="InterPro"/>
</dbReference>
<sequence>MKLINGDCAEEMKKLDADSIDAIVTDPPYGLEFMGKNWDHGVPGVPFWQAALRTAKPGAHLLAFGGTRTHHRLMCAIEDAGWEIRDCLMWVYGSVFPKSLDKAIDGAMGVERAVVATRTDGRGASPQKLNNHGPGDTGIGHADGSKQTYSETAPATDAAKQWDGWGTALKPAWEPIILARKPLKGTVAANVLEHGTGGLNIDGCRIAGKYETRERDTGGGASMFGTGKGGGAFVPTEGRWPANVVHDGSEEVVGAFPVTHARANKTPTMRKQSDGVTGWGVRADGPTDPGDSGSAARFFYCAKSSRAEREAGLEGASTGRQPAADYRMKNANPTRKDGGPTQIAPTTNHHPTVKPVALMRWLCRLVTPPGGLILDPFCGSGSTGMAAVLENFKFIGIDKEKEYIKIAQSRIDGCVNPNAINFFE</sequence>
<reference evidence="6" key="1">
    <citation type="journal article" date="2015" name="Nature">
        <title>Complex archaea that bridge the gap between prokaryotes and eukaryotes.</title>
        <authorList>
            <person name="Spang A."/>
            <person name="Saw J.H."/>
            <person name="Jorgensen S.L."/>
            <person name="Zaremba-Niedzwiedzka K."/>
            <person name="Martijn J."/>
            <person name="Lind A.E."/>
            <person name="van Eijk R."/>
            <person name="Schleper C."/>
            <person name="Guy L."/>
            <person name="Ettema T.J."/>
        </authorList>
    </citation>
    <scope>NUCLEOTIDE SEQUENCE</scope>
</reference>
<protein>
    <recommendedName>
        <fullName evidence="5">DNA methylase N-4/N-6 domain-containing protein</fullName>
    </recommendedName>
</protein>
<dbReference type="Gene3D" id="3.40.50.150">
    <property type="entry name" value="Vaccinia Virus protein VP39"/>
    <property type="match status" value="1"/>
</dbReference>
<dbReference type="AlphaFoldDB" id="A0A0F9NZ79"/>
<dbReference type="InterPro" id="IPR029063">
    <property type="entry name" value="SAM-dependent_MTases_sf"/>
</dbReference>
<dbReference type="PANTHER" id="PTHR13370">
    <property type="entry name" value="RNA METHYLASE-RELATED"/>
    <property type="match status" value="1"/>
</dbReference>
<evidence type="ECO:0000256" key="1">
    <source>
        <dbReference type="ARBA" id="ARBA00006594"/>
    </source>
</evidence>
<accession>A0A0F9NZ79</accession>
<dbReference type="SUPFAM" id="SSF53335">
    <property type="entry name" value="S-adenosyl-L-methionine-dependent methyltransferases"/>
    <property type="match status" value="1"/>
</dbReference>